<dbReference type="AlphaFoldDB" id="A0A8T0TAM1"/>
<organism evidence="1 2">
    <name type="scientific">Panicum virgatum</name>
    <name type="common">Blackwell switchgrass</name>
    <dbReference type="NCBI Taxonomy" id="38727"/>
    <lineage>
        <taxon>Eukaryota</taxon>
        <taxon>Viridiplantae</taxon>
        <taxon>Streptophyta</taxon>
        <taxon>Embryophyta</taxon>
        <taxon>Tracheophyta</taxon>
        <taxon>Spermatophyta</taxon>
        <taxon>Magnoliopsida</taxon>
        <taxon>Liliopsida</taxon>
        <taxon>Poales</taxon>
        <taxon>Poaceae</taxon>
        <taxon>PACMAD clade</taxon>
        <taxon>Panicoideae</taxon>
        <taxon>Panicodae</taxon>
        <taxon>Paniceae</taxon>
        <taxon>Panicinae</taxon>
        <taxon>Panicum</taxon>
        <taxon>Panicum sect. Hiantes</taxon>
    </lineage>
</organism>
<proteinExistence type="predicted"/>
<gene>
    <name evidence="1" type="ORF">PVAP13_4NG162400</name>
</gene>
<comment type="caution">
    <text evidence="1">The sequence shown here is derived from an EMBL/GenBank/DDBJ whole genome shotgun (WGS) entry which is preliminary data.</text>
</comment>
<reference evidence="1" key="1">
    <citation type="submission" date="2020-05" db="EMBL/GenBank/DDBJ databases">
        <title>WGS assembly of Panicum virgatum.</title>
        <authorList>
            <person name="Lovell J.T."/>
            <person name="Jenkins J."/>
            <person name="Shu S."/>
            <person name="Juenger T.E."/>
            <person name="Schmutz J."/>
        </authorList>
    </citation>
    <scope>NUCLEOTIDE SEQUENCE</scope>
    <source>
        <strain evidence="1">AP13</strain>
    </source>
</reference>
<accession>A0A8T0TAM1</accession>
<evidence type="ECO:0000313" key="1">
    <source>
        <dbReference type="EMBL" id="KAG2606303.1"/>
    </source>
</evidence>
<dbReference type="Proteomes" id="UP000823388">
    <property type="component" value="Chromosome 4N"/>
</dbReference>
<protein>
    <submittedName>
        <fullName evidence="1">Uncharacterized protein</fullName>
    </submittedName>
</protein>
<sequence length="99" mass="11155">MGSASAPCLPSCKADRSDLHGDVMGWDGMLMPSFSAADPSRVPSPSHFFLSFFPASHKQWVGLPCMPLLHFIYKFQGLIKYRQGQLKNYFMHLACYYSC</sequence>
<evidence type="ECO:0000313" key="2">
    <source>
        <dbReference type="Proteomes" id="UP000823388"/>
    </source>
</evidence>
<name>A0A8T0TAM1_PANVG</name>
<dbReference type="EMBL" id="CM029044">
    <property type="protein sequence ID" value="KAG2606303.1"/>
    <property type="molecule type" value="Genomic_DNA"/>
</dbReference>
<keyword evidence="2" id="KW-1185">Reference proteome</keyword>